<protein>
    <submittedName>
        <fullName evidence="1">Unannotated protein</fullName>
    </submittedName>
</protein>
<name>A0A6J7K0C9_9ZZZZ</name>
<reference evidence="1" key="1">
    <citation type="submission" date="2020-05" db="EMBL/GenBank/DDBJ databases">
        <authorList>
            <person name="Chiriac C."/>
            <person name="Salcher M."/>
            <person name="Ghai R."/>
            <person name="Kavagutti S V."/>
        </authorList>
    </citation>
    <scope>NUCLEOTIDE SEQUENCE</scope>
</reference>
<dbReference type="InterPro" id="IPR047860">
    <property type="entry name" value="Ribosomal_eS12_CS"/>
</dbReference>
<dbReference type="Gene3D" id="3.40.50.12580">
    <property type="match status" value="1"/>
</dbReference>
<dbReference type="EMBL" id="CAFBNF010000143">
    <property type="protein sequence ID" value="CAB4948439.1"/>
    <property type="molecule type" value="Genomic_DNA"/>
</dbReference>
<evidence type="ECO:0000313" key="1">
    <source>
        <dbReference type="EMBL" id="CAB4948439.1"/>
    </source>
</evidence>
<sequence>MFLDTPYAFQRHPDLAPERLGLPVHYLTYFFRVRPEVFGGVVSDGFHDQLAAIYCETEYERDLFEESGMDPARLLLTGHPGLDVWDVPHPLASRPTVLWCPWWGHVAEDGTPGYSTFLPSWRAMLAEFSRRPGTDFLFRPHPMLWEEVEEFWGPGEEERFRTAMAGLANVVEFDAGVTSHVEQLGSAWAMVTDGVSFFPEFAYTGKPLLLTQAPGNPGWNPVGQAIEGVVRTSLVADGLVPGLAEFLDEVERGVDAEEVERRQRAVREILGRPEGGAAPRIADHLEQVRASHRARPSRARRSAPPRLPDDVLAAVEALNEWDAPRVGRTYQRMLLESGRLAWIDGSVVAQTFPHEGGHAGSPAVLADGTVLLTGALHEGWPIDRVLIGGTVYSALGASAGNPLGAAADVLGAGHAHRLSEAVPADGPRTLWIGVRGVWHDLWNQLPALVHWEPLLADLIAAGELVARVDDGARAQLESLAPLHRLLPLLAPSIPGSARGVPPVGSVRCSSTWVSDAAASRVRSWLSSEPVLPRPLPGNPRLWVGLGNDDEAPRDVVEVAAQIAVLWHGSTGGDTVIHTWSPDDAEREQPWMRPRIDAANRLRAAALARATSLGAPVGSVLTTEGLDLGAALAWMGSADFHVSCGGDSARGPVWLAGLRGVLLLGSGEHRQSVSDWYRDQAEQPPALEPSPAAMVVDADGGWRSSDPAELAAWALSRYRAVT</sequence>
<gene>
    <name evidence="1" type="ORF">UFOPK3773_01266</name>
</gene>
<accession>A0A6J7K0C9</accession>
<dbReference type="SUPFAM" id="SSF53756">
    <property type="entry name" value="UDP-Glycosyltransferase/glycogen phosphorylase"/>
    <property type="match status" value="1"/>
</dbReference>
<organism evidence="1">
    <name type="scientific">freshwater metagenome</name>
    <dbReference type="NCBI Taxonomy" id="449393"/>
    <lineage>
        <taxon>unclassified sequences</taxon>
        <taxon>metagenomes</taxon>
        <taxon>ecological metagenomes</taxon>
    </lineage>
</organism>
<dbReference type="AlphaFoldDB" id="A0A6J7K0C9"/>
<dbReference type="InterPro" id="IPR043148">
    <property type="entry name" value="TagF_C"/>
</dbReference>
<dbReference type="PROSITE" id="PS01189">
    <property type="entry name" value="RIBOSOMAL_S12E"/>
    <property type="match status" value="1"/>
</dbReference>
<proteinExistence type="predicted"/>